<sequence length="198" mass="20227">MAAGAWLKECARVVAAERERLTGLDAAIGDADHGANLDRGFQAIVAELDLGDEAEPGAQLVAAGSLLIRRVGGASGPLYGSALRSMGKALSQGADLSTALEQAVEAVEKLGKAVEGDKTMVDALRPAANAMALAVQEGIGVREALDRAARAAEEGAAATTPMRARKGRASYLGERSEGHRDPGATSAALLIRALAATW</sequence>
<evidence type="ECO:0000313" key="4">
    <source>
        <dbReference type="EMBL" id="MBA2889908.1"/>
    </source>
</evidence>
<dbReference type="InterPro" id="IPR036117">
    <property type="entry name" value="DhaL_dom_sf"/>
</dbReference>
<dbReference type="Proteomes" id="UP000530928">
    <property type="component" value="Unassembled WGS sequence"/>
</dbReference>
<dbReference type="GO" id="GO:0005829">
    <property type="term" value="C:cytosol"/>
    <property type="evidence" value="ECO:0007669"/>
    <property type="project" value="TreeGrafter"/>
</dbReference>
<dbReference type="SUPFAM" id="SSF101473">
    <property type="entry name" value="DhaL-like"/>
    <property type="match status" value="1"/>
</dbReference>
<organism evidence="4 5">
    <name type="scientific">Nonomuraea soli</name>
    <dbReference type="NCBI Taxonomy" id="1032476"/>
    <lineage>
        <taxon>Bacteria</taxon>
        <taxon>Bacillati</taxon>
        <taxon>Actinomycetota</taxon>
        <taxon>Actinomycetes</taxon>
        <taxon>Streptosporangiales</taxon>
        <taxon>Streptosporangiaceae</taxon>
        <taxon>Nonomuraea</taxon>
    </lineage>
</organism>
<feature type="domain" description="DhaL" evidence="3">
    <location>
        <begin position="1"/>
        <end position="196"/>
    </location>
</feature>
<accession>A0A7W0CEY8</accession>
<dbReference type="EC" id="2.7.1.-" evidence="4"/>
<dbReference type="FunFam" id="1.25.40.340:FF:000002">
    <property type="entry name" value="Dihydroxyacetone kinase, L subunit"/>
    <property type="match status" value="1"/>
</dbReference>
<dbReference type="InterPro" id="IPR004007">
    <property type="entry name" value="DhaL_dom"/>
</dbReference>
<dbReference type="PANTHER" id="PTHR28629">
    <property type="entry name" value="TRIOKINASE/FMN CYCLASE"/>
    <property type="match status" value="1"/>
</dbReference>
<evidence type="ECO:0000256" key="2">
    <source>
        <dbReference type="ARBA" id="ARBA00022777"/>
    </source>
</evidence>
<comment type="caution">
    <text evidence="4">The sequence shown here is derived from an EMBL/GenBank/DDBJ whole genome shotgun (WGS) entry which is preliminary data.</text>
</comment>
<dbReference type="InterPro" id="IPR050861">
    <property type="entry name" value="Dihydroxyacetone_Kinase"/>
</dbReference>
<keyword evidence="1 4" id="KW-0808">Transferase</keyword>
<proteinExistence type="predicted"/>
<keyword evidence="2 4" id="KW-0418">Kinase</keyword>
<dbReference type="AlphaFoldDB" id="A0A7W0CEY8"/>
<keyword evidence="5" id="KW-1185">Reference proteome</keyword>
<dbReference type="GO" id="GO:0019563">
    <property type="term" value="P:glycerol catabolic process"/>
    <property type="evidence" value="ECO:0007669"/>
    <property type="project" value="TreeGrafter"/>
</dbReference>
<gene>
    <name evidence="4" type="ORF">HNR30_001243</name>
</gene>
<dbReference type="PANTHER" id="PTHR28629:SF4">
    <property type="entry name" value="TRIOKINASE_FMN CYCLASE"/>
    <property type="match status" value="1"/>
</dbReference>
<dbReference type="SMART" id="SM01120">
    <property type="entry name" value="Dak2"/>
    <property type="match status" value="1"/>
</dbReference>
<protein>
    <submittedName>
        <fullName evidence="4">Dihydroxyacetone kinase-like protein</fullName>
        <ecNumber evidence="4">2.7.1.-</ecNumber>
    </submittedName>
</protein>
<dbReference type="EMBL" id="JACDUR010000001">
    <property type="protein sequence ID" value="MBA2889908.1"/>
    <property type="molecule type" value="Genomic_DNA"/>
</dbReference>
<dbReference type="GO" id="GO:0004371">
    <property type="term" value="F:glycerone kinase activity"/>
    <property type="evidence" value="ECO:0007669"/>
    <property type="project" value="InterPro"/>
</dbReference>
<name>A0A7W0CEY8_9ACTN</name>
<dbReference type="Gene3D" id="1.25.40.340">
    <property type="match status" value="1"/>
</dbReference>
<dbReference type="PROSITE" id="PS51480">
    <property type="entry name" value="DHAL"/>
    <property type="match status" value="1"/>
</dbReference>
<evidence type="ECO:0000313" key="5">
    <source>
        <dbReference type="Proteomes" id="UP000530928"/>
    </source>
</evidence>
<reference evidence="4 5" key="1">
    <citation type="submission" date="2020-07" db="EMBL/GenBank/DDBJ databases">
        <title>Genomic Encyclopedia of Type Strains, Phase IV (KMG-IV): sequencing the most valuable type-strain genomes for metagenomic binning, comparative biology and taxonomic classification.</title>
        <authorList>
            <person name="Goeker M."/>
        </authorList>
    </citation>
    <scope>NUCLEOTIDE SEQUENCE [LARGE SCALE GENOMIC DNA]</scope>
    <source>
        <strain evidence="4 5">DSM 45533</strain>
    </source>
</reference>
<dbReference type="Pfam" id="PF02734">
    <property type="entry name" value="Dak2"/>
    <property type="match status" value="1"/>
</dbReference>
<dbReference type="InterPro" id="IPR012737">
    <property type="entry name" value="DhaK_L_YcgS"/>
</dbReference>
<dbReference type="NCBIfam" id="TIGR02365">
    <property type="entry name" value="dha_L_ycgS"/>
    <property type="match status" value="1"/>
</dbReference>
<evidence type="ECO:0000259" key="3">
    <source>
        <dbReference type="PROSITE" id="PS51480"/>
    </source>
</evidence>
<dbReference type="RefSeq" id="WP_246377176.1">
    <property type="nucleotide sequence ID" value="NZ_BAABAM010000001.1"/>
</dbReference>
<evidence type="ECO:0000256" key="1">
    <source>
        <dbReference type="ARBA" id="ARBA00022679"/>
    </source>
</evidence>